<dbReference type="Pfam" id="PF04397">
    <property type="entry name" value="LytTR"/>
    <property type="match status" value="1"/>
</dbReference>
<dbReference type="PROSITE" id="PS50930">
    <property type="entry name" value="HTH_LYTTR"/>
    <property type="match status" value="1"/>
</dbReference>
<proteinExistence type="predicted"/>
<dbReference type="RefSeq" id="WP_234866182.1">
    <property type="nucleotide sequence ID" value="NZ_JAKEVY010000003.1"/>
</dbReference>
<protein>
    <submittedName>
        <fullName evidence="2">LytTR family transcriptional regulator</fullName>
    </submittedName>
</protein>
<dbReference type="SMART" id="SM00850">
    <property type="entry name" value="LytTR"/>
    <property type="match status" value="1"/>
</dbReference>
<sequence>MKSKFLSFQNGTTFYKIPIDDILFIQVKDDYCAIITGSYSCWMKITMQHLLELLPENQFYRVHRFYTVNLNLVTGVGKNFLLVQDQRIPVSRSLSPAFNEQFIKSCN</sequence>
<evidence type="ECO:0000259" key="1">
    <source>
        <dbReference type="PROSITE" id="PS50930"/>
    </source>
</evidence>
<organism evidence="2 3">
    <name type="scientific">Flavihumibacter fluminis</name>
    <dbReference type="NCBI Taxonomy" id="2909236"/>
    <lineage>
        <taxon>Bacteria</taxon>
        <taxon>Pseudomonadati</taxon>
        <taxon>Bacteroidota</taxon>
        <taxon>Chitinophagia</taxon>
        <taxon>Chitinophagales</taxon>
        <taxon>Chitinophagaceae</taxon>
        <taxon>Flavihumibacter</taxon>
    </lineage>
</organism>
<name>A0ABS9BKR1_9BACT</name>
<evidence type="ECO:0000313" key="3">
    <source>
        <dbReference type="Proteomes" id="UP001200145"/>
    </source>
</evidence>
<dbReference type="PANTHER" id="PTHR37299">
    <property type="entry name" value="TRANSCRIPTIONAL REGULATOR-RELATED"/>
    <property type="match status" value="1"/>
</dbReference>
<keyword evidence="3" id="KW-1185">Reference proteome</keyword>
<dbReference type="Gene3D" id="2.40.50.1020">
    <property type="entry name" value="LytTr DNA-binding domain"/>
    <property type="match status" value="1"/>
</dbReference>
<evidence type="ECO:0000313" key="2">
    <source>
        <dbReference type="EMBL" id="MCF1715226.1"/>
    </source>
</evidence>
<dbReference type="Proteomes" id="UP001200145">
    <property type="component" value="Unassembled WGS sequence"/>
</dbReference>
<dbReference type="EMBL" id="JAKEVY010000003">
    <property type="protein sequence ID" value="MCF1715226.1"/>
    <property type="molecule type" value="Genomic_DNA"/>
</dbReference>
<dbReference type="InterPro" id="IPR046947">
    <property type="entry name" value="LytR-like"/>
</dbReference>
<dbReference type="PANTHER" id="PTHR37299:SF1">
    <property type="entry name" value="STAGE 0 SPORULATION PROTEIN A HOMOLOG"/>
    <property type="match status" value="1"/>
</dbReference>
<reference evidence="2 3" key="1">
    <citation type="submission" date="2022-01" db="EMBL/GenBank/DDBJ databases">
        <title>Flavihumibacter sp. nov., isolated from sediment of a river.</title>
        <authorList>
            <person name="Liu H."/>
        </authorList>
    </citation>
    <scope>NUCLEOTIDE SEQUENCE [LARGE SCALE GENOMIC DNA]</scope>
    <source>
        <strain evidence="2 3">RY-1</strain>
    </source>
</reference>
<dbReference type="InterPro" id="IPR007492">
    <property type="entry name" value="LytTR_DNA-bd_dom"/>
</dbReference>
<gene>
    <name evidence="2" type="ORF">L0U88_11370</name>
</gene>
<comment type="caution">
    <text evidence="2">The sequence shown here is derived from an EMBL/GenBank/DDBJ whole genome shotgun (WGS) entry which is preliminary data.</text>
</comment>
<feature type="domain" description="HTH LytTR-type" evidence="1">
    <location>
        <begin position="6"/>
        <end position="104"/>
    </location>
</feature>
<accession>A0ABS9BKR1</accession>